<dbReference type="Pfam" id="PF00304">
    <property type="entry name" value="Gamma-thionin"/>
    <property type="match status" value="1"/>
</dbReference>
<dbReference type="EMBL" id="KC481268">
    <property type="protein sequence ID" value="AHA50468.1"/>
    <property type="molecule type" value="mRNA"/>
</dbReference>
<evidence type="ECO:0000256" key="1">
    <source>
        <dbReference type="ARBA" id="ARBA00022529"/>
    </source>
</evidence>
<dbReference type="InterPro" id="IPR008176">
    <property type="entry name" value="Defensin_plant"/>
</dbReference>
<dbReference type="Gramene" id="Cla97C02G026360.1">
    <property type="protein sequence ID" value="Cla97C02G026360.1"/>
    <property type="gene ID" value="Cla97C02G026360"/>
</dbReference>
<evidence type="ECO:0000313" key="7">
    <source>
        <dbReference type="EMBL" id="AHA50468.1"/>
    </source>
</evidence>
<dbReference type="PROSITE" id="PS00940">
    <property type="entry name" value="GAMMA_THIONIN"/>
    <property type="match status" value="1"/>
</dbReference>
<sequence>MMNKSFLPTLLLLLLIFSASEEMMGGGRAEGRVCKSQSHSFHGPCMRDHNCAVVCRTEGFSGGDCVGFRRRCFCTRLC</sequence>
<evidence type="ECO:0000256" key="5">
    <source>
        <dbReference type="SAM" id="SignalP"/>
    </source>
</evidence>
<proteinExistence type="evidence at transcript level"/>
<dbReference type="PANTHER" id="PTHR33147">
    <property type="entry name" value="DEFENSIN-LIKE PROTEIN 1"/>
    <property type="match status" value="1"/>
</dbReference>
<dbReference type="PRINTS" id="PR00288">
    <property type="entry name" value="PUROTHIONIN"/>
</dbReference>
<gene>
    <name evidence="7" type="primary">PDF2.2</name>
</gene>
<evidence type="ECO:0000256" key="3">
    <source>
        <dbReference type="ARBA" id="ARBA00022729"/>
    </source>
</evidence>
<dbReference type="CDD" id="cd00107">
    <property type="entry name" value="Knot1"/>
    <property type="match status" value="1"/>
</dbReference>
<dbReference type="InterPro" id="IPR036574">
    <property type="entry name" value="Scorpion_toxin-like_sf"/>
</dbReference>
<keyword evidence="4" id="KW-1015">Disulfide bond</keyword>
<reference evidence="7" key="1">
    <citation type="submission" date="2013-01" db="EMBL/GenBank/DDBJ databases">
        <title>Cloning and Expression Analysis of plant defensin-like genes (ClPDFs) from watermelon.</title>
        <authorList>
            <person name="Zhang M."/>
            <person name="Yang X."/>
        </authorList>
    </citation>
    <scope>NUCLEOTIDE SEQUENCE</scope>
</reference>
<evidence type="ECO:0000256" key="2">
    <source>
        <dbReference type="ARBA" id="ARBA00022577"/>
    </source>
</evidence>
<keyword evidence="1" id="KW-0929">Antimicrobial</keyword>
<dbReference type="SUPFAM" id="SSF57095">
    <property type="entry name" value="Scorpion toxin-like"/>
    <property type="match status" value="1"/>
</dbReference>
<name>W5RNL9_CITLA</name>
<accession>W5RNL9</accession>
<dbReference type="InterPro" id="IPR003614">
    <property type="entry name" value="Knottins"/>
</dbReference>
<dbReference type="AlphaFoldDB" id="W5RNL9"/>
<feature type="domain" description="Knottins-like" evidence="6">
    <location>
        <begin position="33"/>
        <end position="78"/>
    </location>
</feature>
<dbReference type="PANTHER" id="PTHR33147:SF133">
    <property type="entry name" value="DEFENSIN-LIKE PROTEIN 6-RELATED"/>
    <property type="match status" value="1"/>
</dbReference>
<dbReference type="SMART" id="SM00505">
    <property type="entry name" value="Knot1"/>
    <property type="match status" value="1"/>
</dbReference>
<organism evidence="7">
    <name type="scientific">Citrullus lanatus</name>
    <name type="common">Watermelon</name>
    <name type="synonym">Citrullus vulgaris</name>
    <dbReference type="NCBI Taxonomy" id="3654"/>
    <lineage>
        <taxon>Eukaryota</taxon>
        <taxon>Viridiplantae</taxon>
        <taxon>Streptophyta</taxon>
        <taxon>Embryophyta</taxon>
        <taxon>Tracheophyta</taxon>
        <taxon>Spermatophyta</taxon>
        <taxon>Magnoliopsida</taxon>
        <taxon>eudicotyledons</taxon>
        <taxon>Gunneridae</taxon>
        <taxon>Pentapetalae</taxon>
        <taxon>rosids</taxon>
        <taxon>fabids</taxon>
        <taxon>Cucurbitales</taxon>
        <taxon>Cucurbitaceae</taxon>
        <taxon>Benincaseae</taxon>
        <taxon>Citrullus</taxon>
    </lineage>
</organism>
<keyword evidence="2" id="KW-0295">Fungicide</keyword>
<keyword evidence="3 5" id="KW-0732">Signal</keyword>
<dbReference type="GO" id="GO:0031640">
    <property type="term" value="P:killing of cells of another organism"/>
    <property type="evidence" value="ECO:0007669"/>
    <property type="project" value="UniProtKB-KW"/>
</dbReference>
<feature type="chain" id="PRO_5004870959" evidence="5">
    <location>
        <begin position="21"/>
        <end position="78"/>
    </location>
</feature>
<protein>
    <submittedName>
        <fullName evidence="7">Defensin-like protein 2</fullName>
    </submittedName>
</protein>
<feature type="signal peptide" evidence="5">
    <location>
        <begin position="1"/>
        <end position="20"/>
    </location>
</feature>
<evidence type="ECO:0000259" key="6">
    <source>
        <dbReference type="SMART" id="SM00505"/>
    </source>
</evidence>
<evidence type="ECO:0000256" key="4">
    <source>
        <dbReference type="ARBA" id="ARBA00023157"/>
    </source>
</evidence>
<dbReference type="Gene3D" id="3.30.30.10">
    <property type="entry name" value="Knottin, scorpion toxin-like"/>
    <property type="match status" value="1"/>
</dbReference>
<dbReference type="GO" id="GO:0050832">
    <property type="term" value="P:defense response to fungus"/>
    <property type="evidence" value="ECO:0007669"/>
    <property type="project" value="UniProtKB-KW"/>
</dbReference>